<dbReference type="RefSeq" id="WP_380965247.1">
    <property type="nucleotide sequence ID" value="NZ_JBHTCO010000005.1"/>
</dbReference>
<dbReference type="InterPro" id="IPR002347">
    <property type="entry name" value="SDR_fam"/>
</dbReference>
<dbReference type="EMBL" id="JBHTCO010000005">
    <property type="protein sequence ID" value="MFC7392839.1"/>
    <property type="molecule type" value="Genomic_DNA"/>
</dbReference>
<keyword evidence="2" id="KW-0560">Oxidoreductase</keyword>
<proteinExistence type="inferred from homology"/>
<dbReference type="Pfam" id="PF13561">
    <property type="entry name" value="adh_short_C2"/>
    <property type="match status" value="1"/>
</dbReference>
<dbReference type="Proteomes" id="UP001596505">
    <property type="component" value="Unassembled WGS sequence"/>
</dbReference>
<protein>
    <submittedName>
        <fullName evidence="4">SDR family oxidoreductase</fullName>
    </submittedName>
</protein>
<sequence length="280" mass="30087">MDLQLKEKVALITGGSKGIGRQTALTLLKEGAKVAIAARNEQDLQKAEQLLKSEVPGAEILTVSADLQNEAGAEKAVQQTVSYYGQIDILVNCAGAAPGGLLLDLTEEDWDFAMGLKFRGYVRMAKATIPQFLKQKQGVIVNVVGNDGVKPSWWELTGTAVNAADLAVMSALANQYGNENIRINCVNPGPVDTGRWESLTEAYARDMKISIEEANEAADKSMPFGRIATPQEVANVVAFLASDCAAFVHNSVVNIDGGQMKNILDRKQQKSKENLPTGKP</sequence>
<name>A0ABW2PTZ9_9BACL</name>
<evidence type="ECO:0000256" key="1">
    <source>
        <dbReference type="ARBA" id="ARBA00006484"/>
    </source>
</evidence>
<dbReference type="PANTHER" id="PTHR43477">
    <property type="entry name" value="DIHYDROANTICAPSIN 7-DEHYDROGENASE"/>
    <property type="match status" value="1"/>
</dbReference>
<evidence type="ECO:0000313" key="5">
    <source>
        <dbReference type="Proteomes" id="UP001596505"/>
    </source>
</evidence>
<gene>
    <name evidence="4" type="ORF">ACFQRG_07540</name>
</gene>
<evidence type="ECO:0000256" key="3">
    <source>
        <dbReference type="ARBA" id="ARBA00023027"/>
    </source>
</evidence>
<organism evidence="4 5">
    <name type="scientific">Scopulibacillus cellulosilyticus</name>
    <dbReference type="NCBI Taxonomy" id="2665665"/>
    <lineage>
        <taxon>Bacteria</taxon>
        <taxon>Bacillati</taxon>
        <taxon>Bacillota</taxon>
        <taxon>Bacilli</taxon>
        <taxon>Bacillales</taxon>
        <taxon>Sporolactobacillaceae</taxon>
        <taxon>Scopulibacillus</taxon>
    </lineage>
</organism>
<reference evidence="5" key="1">
    <citation type="journal article" date="2019" name="Int. J. Syst. Evol. Microbiol.">
        <title>The Global Catalogue of Microorganisms (GCM) 10K type strain sequencing project: providing services to taxonomists for standard genome sequencing and annotation.</title>
        <authorList>
            <consortium name="The Broad Institute Genomics Platform"/>
            <consortium name="The Broad Institute Genome Sequencing Center for Infectious Disease"/>
            <person name="Wu L."/>
            <person name="Ma J."/>
        </authorList>
    </citation>
    <scope>NUCLEOTIDE SEQUENCE [LARGE SCALE GENOMIC DNA]</scope>
    <source>
        <strain evidence="5">CGMCC 1.16305</strain>
    </source>
</reference>
<keyword evidence="3" id="KW-0520">NAD</keyword>
<accession>A0ABW2PTZ9</accession>
<dbReference type="PANTHER" id="PTHR43477:SF4">
    <property type="entry name" value="DEHYDROGENASE_REDUCTASE SDR FAMILY MEMBER 6"/>
    <property type="match status" value="1"/>
</dbReference>
<dbReference type="InterPro" id="IPR036291">
    <property type="entry name" value="NAD(P)-bd_dom_sf"/>
</dbReference>
<dbReference type="Gene3D" id="3.40.50.720">
    <property type="entry name" value="NAD(P)-binding Rossmann-like Domain"/>
    <property type="match status" value="1"/>
</dbReference>
<keyword evidence="5" id="KW-1185">Reference proteome</keyword>
<dbReference type="PRINTS" id="PR00081">
    <property type="entry name" value="GDHRDH"/>
</dbReference>
<comment type="similarity">
    <text evidence="1">Belongs to the short-chain dehydrogenases/reductases (SDR) family.</text>
</comment>
<comment type="caution">
    <text evidence="4">The sequence shown here is derived from an EMBL/GenBank/DDBJ whole genome shotgun (WGS) entry which is preliminary data.</text>
</comment>
<dbReference type="InterPro" id="IPR051122">
    <property type="entry name" value="SDR_DHRS6-like"/>
</dbReference>
<evidence type="ECO:0000256" key="2">
    <source>
        <dbReference type="ARBA" id="ARBA00023002"/>
    </source>
</evidence>
<evidence type="ECO:0000313" key="4">
    <source>
        <dbReference type="EMBL" id="MFC7392839.1"/>
    </source>
</evidence>
<dbReference type="SUPFAM" id="SSF51735">
    <property type="entry name" value="NAD(P)-binding Rossmann-fold domains"/>
    <property type="match status" value="1"/>
</dbReference>